<keyword evidence="1" id="KW-0378">Hydrolase</keyword>
<dbReference type="InterPro" id="IPR012349">
    <property type="entry name" value="Split_barrel_FMN-bd"/>
</dbReference>
<dbReference type="GO" id="GO:0006508">
    <property type="term" value="P:proteolysis"/>
    <property type="evidence" value="ECO:0007669"/>
    <property type="project" value="UniProtKB-KW"/>
</dbReference>
<evidence type="ECO:0000313" key="1">
    <source>
        <dbReference type="EMBL" id="CAB3699521.1"/>
    </source>
</evidence>
<gene>
    <name evidence="1" type="primary">paiB</name>
    <name evidence="1" type="ORF">LMG3458_02575</name>
</gene>
<protein>
    <submittedName>
        <fullName evidence="1">Protease synthase and sporulation protein PAI 2</fullName>
    </submittedName>
</protein>
<dbReference type="InterPro" id="IPR007396">
    <property type="entry name" value="TR_PAI2-type"/>
</dbReference>
<accession>A0A6S7A0P5</accession>
<dbReference type="Pfam" id="PF04299">
    <property type="entry name" value="FMN_bind_2"/>
    <property type="match status" value="1"/>
</dbReference>
<dbReference type="PIRSF" id="PIRSF010372">
    <property type="entry name" value="PaiB"/>
    <property type="match status" value="1"/>
</dbReference>
<dbReference type="PANTHER" id="PTHR35802">
    <property type="entry name" value="PROTEASE SYNTHASE AND SPORULATION PROTEIN PAI 2"/>
    <property type="match status" value="1"/>
</dbReference>
<evidence type="ECO:0000313" key="2">
    <source>
        <dbReference type="Proteomes" id="UP000494111"/>
    </source>
</evidence>
<dbReference type="PANTHER" id="PTHR35802:SF1">
    <property type="entry name" value="PROTEASE SYNTHASE AND SPORULATION PROTEIN PAI 2"/>
    <property type="match status" value="1"/>
</dbReference>
<dbReference type="Gene3D" id="2.30.110.10">
    <property type="entry name" value="Electron Transport, Fmn-binding Protein, Chain A"/>
    <property type="match status" value="1"/>
</dbReference>
<reference evidence="1 2" key="1">
    <citation type="submission" date="2020-04" db="EMBL/GenBank/DDBJ databases">
        <authorList>
            <person name="De Canck E."/>
        </authorList>
    </citation>
    <scope>NUCLEOTIDE SEQUENCE [LARGE SCALE GENOMIC DNA]</scope>
    <source>
        <strain evidence="1 2">LMG 3458</strain>
    </source>
</reference>
<dbReference type="AlphaFoldDB" id="A0A6S7A0P5"/>
<dbReference type="EMBL" id="CADIJO010000007">
    <property type="protein sequence ID" value="CAB3699521.1"/>
    <property type="molecule type" value="Genomic_DNA"/>
</dbReference>
<keyword evidence="1" id="KW-0645">Protease</keyword>
<name>A0A6S7A0P5_9BURK</name>
<organism evidence="1 2">
    <name type="scientific">Achromobacter deleyi</name>
    <dbReference type="NCBI Taxonomy" id="1353891"/>
    <lineage>
        <taxon>Bacteria</taxon>
        <taxon>Pseudomonadati</taxon>
        <taxon>Pseudomonadota</taxon>
        <taxon>Betaproteobacteria</taxon>
        <taxon>Burkholderiales</taxon>
        <taxon>Alcaligenaceae</taxon>
        <taxon>Achromobacter</taxon>
    </lineage>
</organism>
<dbReference type="SUPFAM" id="SSF50475">
    <property type="entry name" value="FMN-binding split barrel"/>
    <property type="match status" value="1"/>
</dbReference>
<dbReference type="GO" id="GO:0008233">
    <property type="term" value="F:peptidase activity"/>
    <property type="evidence" value="ECO:0007669"/>
    <property type="project" value="UniProtKB-KW"/>
</dbReference>
<dbReference type="Proteomes" id="UP000494111">
    <property type="component" value="Unassembled WGS sequence"/>
</dbReference>
<proteinExistence type="predicted"/>
<sequence>MALAMEPGWRYRVFFPDTTPIAAMYLPSAFREDSLEVQHDFIRAHPLGVLTTSGEGGLMANHIPCLLYPEGPHGVLRLHMARANAQWKELAAGAQCLVVFHGAQAYITPSWYATKAETHKVVPTWNFVAVHVWGTPVIHDDPTWVRAQIGALTDAQEKARVQPWRVEDAPEDFIAAQMRAIVGVEIAITRIEGKWKVSQNRTPADRQGVATGLAAEQGDAVMAGLVARRGGLD</sequence>